<dbReference type="EMBL" id="KZ293676">
    <property type="protein sequence ID" value="PBK87899.1"/>
    <property type="molecule type" value="Genomic_DNA"/>
</dbReference>
<keyword evidence="4" id="KW-1185">Reference proteome</keyword>
<evidence type="ECO:0000256" key="2">
    <source>
        <dbReference type="SAM" id="Phobius"/>
    </source>
</evidence>
<evidence type="ECO:0000256" key="1">
    <source>
        <dbReference type="SAM" id="MobiDB-lite"/>
    </source>
</evidence>
<name>A0A2H3CXX2_ARMGA</name>
<proteinExistence type="predicted"/>
<reference evidence="4" key="1">
    <citation type="journal article" date="2017" name="Nat. Ecol. Evol.">
        <title>Genome expansion and lineage-specific genetic innovations in the forest pathogenic fungi Armillaria.</title>
        <authorList>
            <person name="Sipos G."/>
            <person name="Prasanna A.N."/>
            <person name="Walter M.C."/>
            <person name="O'Connor E."/>
            <person name="Balint B."/>
            <person name="Krizsan K."/>
            <person name="Kiss B."/>
            <person name="Hess J."/>
            <person name="Varga T."/>
            <person name="Slot J."/>
            <person name="Riley R."/>
            <person name="Boka B."/>
            <person name="Rigling D."/>
            <person name="Barry K."/>
            <person name="Lee J."/>
            <person name="Mihaltcheva S."/>
            <person name="LaButti K."/>
            <person name="Lipzen A."/>
            <person name="Waldron R."/>
            <person name="Moloney N.M."/>
            <person name="Sperisen C."/>
            <person name="Kredics L."/>
            <person name="Vagvoelgyi C."/>
            <person name="Patrignani A."/>
            <person name="Fitzpatrick D."/>
            <person name="Nagy I."/>
            <person name="Doyle S."/>
            <person name="Anderson J.B."/>
            <person name="Grigoriev I.V."/>
            <person name="Gueldener U."/>
            <person name="Muensterkoetter M."/>
            <person name="Nagy L.G."/>
        </authorList>
    </citation>
    <scope>NUCLEOTIDE SEQUENCE [LARGE SCALE GENOMIC DNA]</scope>
    <source>
        <strain evidence="4">Ar21-2</strain>
    </source>
</reference>
<dbReference type="Proteomes" id="UP000217790">
    <property type="component" value="Unassembled WGS sequence"/>
</dbReference>
<sequence length="175" mass="19305">MGFLVTIGDIAHKNPMLEVLLFIFNVLFTCEGIIGLLPLASCLPEFWAWELSLNKYTGQHTIKEDQPYPEIIQHAMQAMKLSSRTKGTTLLYKKVEGEALKPKRLECDTHGKFQSSEEISGATTTVDVPWGSPHKVARTQAGSVKDEPFTASGSQSHDSQVHSHAQNKGQGIKTL</sequence>
<organism evidence="3 4">
    <name type="scientific">Armillaria gallica</name>
    <name type="common">Bulbous honey fungus</name>
    <name type="synonym">Armillaria bulbosa</name>
    <dbReference type="NCBI Taxonomy" id="47427"/>
    <lineage>
        <taxon>Eukaryota</taxon>
        <taxon>Fungi</taxon>
        <taxon>Dikarya</taxon>
        <taxon>Basidiomycota</taxon>
        <taxon>Agaricomycotina</taxon>
        <taxon>Agaricomycetes</taxon>
        <taxon>Agaricomycetidae</taxon>
        <taxon>Agaricales</taxon>
        <taxon>Marasmiineae</taxon>
        <taxon>Physalacriaceae</taxon>
        <taxon>Armillaria</taxon>
    </lineage>
</organism>
<keyword evidence="2" id="KW-0472">Membrane</keyword>
<evidence type="ECO:0000313" key="4">
    <source>
        <dbReference type="Proteomes" id="UP000217790"/>
    </source>
</evidence>
<dbReference type="InParanoid" id="A0A2H3CXX2"/>
<dbReference type="OrthoDB" id="2932021at2759"/>
<dbReference type="AlphaFoldDB" id="A0A2H3CXX2"/>
<feature type="region of interest" description="Disordered" evidence="1">
    <location>
        <begin position="124"/>
        <end position="175"/>
    </location>
</feature>
<evidence type="ECO:0000313" key="3">
    <source>
        <dbReference type="EMBL" id="PBK87899.1"/>
    </source>
</evidence>
<protein>
    <submittedName>
        <fullName evidence="3">Uncharacterized protein</fullName>
    </submittedName>
</protein>
<gene>
    <name evidence="3" type="ORF">ARMGADRAFT_1085235</name>
</gene>
<accession>A0A2H3CXX2</accession>
<feature type="compositionally biased region" description="Polar residues" evidence="1">
    <location>
        <begin position="151"/>
        <end position="169"/>
    </location>
</feature>
<keyword evidence="2" id="KW-0812">Transmembrane</keyword>
<keyword evidence="2" id="KW-1133">Transmembrane helix</keyword>
<feature type="transmembrane region" description="Helical" evidence="2">
    <location>
        <begin position="20"/>
        <end position="43"/>
    </location>
</feature>